<feature type="non-terminal residue" evidence="2">
    <location>
        <position position="1"/>
    </location>
</feature>
<accession>A0A0S7ELN9</accession>
<feature type="transmembrane region" description="Helical" evidence="1">
    <location>
        <begin position="89"/>
        <end position="111"/>
    </location>
</feature>
<keyword evidence="1" id="KW-0472">Membrane</keyword>
<keyword evidence="1" id="KW-1133">Transmembrane helix</keyword>
<gene>
    <name evidence="2" type="primary">PPUP8951</name>
</gene>
<dbReference type="EMBL" id="GBYX01476273">
    <property type="protein sequence ID" value="JAO05404.1"/>
    <property type="molecule type" value="Transcribed_RNA"/>
</dbReference>
<reference evidence="2" key="1">
    <citation type="submission" date="2014-12" db="EMBL/GenBank/DDBJ databases">
        <title>Parallel Evolution in Life History Adaptation Evident in the Tissue-Specific Poeciliopsis prolifica transcriptome.</title>
        <authorList>
            <person name="Jue N.K."/>
            <person name="Foley R.J."/>
            <person name="Obergfell C."/>
            <person name="Reznick D.N."/>
            <person name="O'Neill R.J."/>
            <person name="O'Neill M.J."/>
        </authorList>
    </citation>
    <scope>NUCLEOTIDE SEQUENCE</scope>
</reference>
<evidence type="ECO:0000313" key="2">
    <source>
        <dbReference type="EMBL" id="JAO05404.1"/>
    </source>
</evidence>
<protein>
    <submittedName>
        <fullName evidence="2">PPUP8951</fullName>
    </submittedName>
</protein>
<dbReference type="AlphaFoldDB" id="A0A0S7ELN9"/>
<proteinExistence type="predicted"/>
<sequence>AFMAVSQMCRETLGVVEAFIKCSSGPGEALVNVPIISGVGQRLALCPNDSCLMHLCSPCHLTSPLEVAGRGGLAKSSHKAREGQSGHAVILHLLSICLTWGRCSVFGLLLLNLPTANPPHHTA</sequence>
<organism evidence="2">
    <name type="scientific">Poeciliopsis prolifica</name>
    <name type="common">blackstripe livebearer</name>
    <dbReference type="NCBI Taxonomy" id="188132"/>
    <lineage>
        <taxon>Eukaryota</taxon>
        <taxon>Metazoa</taxon>
        <taxon>Chordata</taxon>
        <taxon>Craniata</taxon>
        <taxon>Vertebrata</taxon>
        <taxon>Euteleostomi</taxon>
        <taxon>Actinopterygii</taxon>
        <taxon>Neopterygii</taxon>
        <taxon>Teleostei</taxon>
        <taxon>Neoteleostei</taxon>
        <taxon>Acanthomorphata</taxon>
        <taxon>Ovalentaria</taxon>
        <taxon>Atherinomorphae</taxon>
        <taxon>Cyprinodontiformes</taxon>
        <taxon>Poeciliidae</taxon>
        <taxon>Poeciliinae</taxon>
        <taxon>Poeciliopsis</taxon>
    </lineage>
</organism>
<keyword evidence="1" id="KW-0812">Transmembrane</keyword>
<evidence type="ECO:0000256" key="1">
    <source>
        <dbReference type="SAM" id="Phobius"/>
    </source>
</evidence>
<name>A0A0S7ELN9_9TELE</name>